<sequence>MIGIIDYGMGNLHSVQNALRRLGVDYFLSEKKEELAAADALLLPGVGAFKDAMHALKENGMDTFIRESVQAGKPLLGICLGMQLLFEESEENGLTDGLNLLPGRVVRFPGIEYKVPHMGWNQLIVKQPGSPLLQNLSSDYVYFVHSYFVKTDDQNVLIATSDYHEEVPAIVGKDHIFGAQFHPEKSSTAGVEILKNFANYVERRKADATV</sequence>
<dbReference type="CDD" id="cd01748">
    <property type="entry name" value="GATase1_IGP_Synthase"/>
    <property type="match status" value="1"/>
</dbReference>
<dbReference type="PANTHER" id="PTHR42701">
    <property type="entry name" value="IMIDAZOLE GLYCEROL PHOSPHATE SYNTHASE SUBUNIT HISH"/>
    <property type="match status" value="1"/>
</dbReference>
<organism evidence="12 13">
    <name type="scientific">Pseudalkalibacillus berkeleyi</name>
    <dbReference type="NCBI Taxonomy" id="1069813"/>
    <lineage>
        <taxon>Bacteria</taxon>
        <taxon>Bacillati</taxon>
        <taxon>Bacillota</taxon>
        <taxon>Bacilli</taxon>
        <taxon>Bacillales</taxon>
        <taxon>Fictibacillaceae</taxon>
        <taxon>Pseudalkalibacillus</taxon>
    </lineage>
</organism>
<name>A0ABS9H3L0_9BACL</name>
<evidence type="ECO:0000256" key="1">
    <source>
        <dbReference type="ARBA" id="ARBA00005091"/>
    </source>
</evidence>
<evidence type="ECO:0000259" key="11">
    <source>
        <dbReference type="Pfam" id="PF00117"/>
    </source>
</evidence>
<accession>A0ABS9H3L0</accession>
<evidence type="ECO:0000256" key="4">
    <source>
        <dbReference type="ARBA" id="ARBA00022801"/>
    </source>
</evidence>
<dbReference type="RefSeq" id="WP_236336249.1">
    <property type="nucleotide sequence ID" value="NZ_JAKIJS010000001.1"/>
</dbReference>
<comment type="catalytic activity">
    <reaction evidence="9 10">
        <text>L-glutamine + H2O = L-glutamate + NH4(+)</text>
        <dbReference type="Rhea" id="RHEA:15889"/>
        <dbReference type="ChEBI" id="CHEBI:15377"/>
        <dbReference type="ChEBI" id="CHEBI:28938"/>
        <dbReference type="ChEBI" id="CHEBI:29985"/>
        <dbReference type="ChEBI" id="CHEBI:58359"/>
        <dbReference type="EC" id="3.5.1.2"/>
    </reaction>
</comment>
<keyword evidence="4 10" id="KW-0378">Hydrolase</keyword>
<dbReference type="PIRSF" id="PIRSF000495">
    <property type="entry name" value="Amidotransf_hisH"/>
    <property type="match status" value="1"/>
</dbReference>
<dbReference type="Pfam" id="PF00117">
    <property type="entry name" value="GATase"/>
    <property type="match status" value="1"/>
</dbReference>
<comment type="caution">
    <text evidence="12">The sequence shown here is derived from an EMBL/GenBank/DDBJ whole genome shotgun (WGS) entry which is preliminary data.</text>
</comment>
<evidence type="ECO:0000313" key="12">
    <source>
        <dbReference type="EMBL" id="MCF6138691.1"/>
    </source>
</evidence>
<dbReference type="InterPro" id="IPR010139">
    <property type="entry name" value="Imidazole-glycPsynth_HisH"/>
</dbReference>
<dbReference type="HAMAP" id="MF_00278">
    <property type="entry name" value="HisH"/>
    <property type="match status" value="1"/>
</dbReference>
<evidence type="ECO:0000256" key="3">
    <source>
        <dbReference type="ARBA" id="ARBA00022605"/>
    </source>
</evidence>
<evidence type="ECO:0000256" key="2">
    <source>
        <dbReference type="ARBA" id="ARBA00011152"/>
    </source>
</evidence>
<keyword evidence="5 10" id="KW-0315">Glutamine amidotransferase</keyword>
<dbReference type="PANTHER" id="PTHR42701:SF1">
    <property type="entry name" value="IMIDAZOLE GLYCEROL PHOSPHATE SYNTHASE SUBUNIT HISH"/>
    <property type="match status" value="1"/>
</dbReference>
<feature type="domain" description="Glutamine amidotransferase" evidence="11">
    <location>
        <begin position="4"/>
        <end position="197"/>
    </location>
</feature>
<keyword evidence="6 10" id="KW-0368">Histidine biosynthesis</keyword>
<dbReference type="InterPro" id="IPR029062">
    <property type="entry name" value="Class_I_gatase-like"/>
</dbReference>
<dbReference type="PROSITE" id="PS51274">
    <property type="entry name" value="GATASE_COBBQ"/>
    <property type="match status" value="1"/>
</dbReference>
<dbReference type="PROSITE" id="PS51273">
    <property type="entry name" value="GATASE_TYPE_1"/>
    <property type="match status" value="1"/>
</dbReference>
<evidence type="ECO:0000256" key="8">
    <source>
        <dbReference type="ARBA" id="ARBA00047838"/>
    </source>
</evidence>
<comment type="subunit">
    <text evidence="2 10">Heterodimer of HisH and HisF.</text>
</comment>
<keyword evidence="10" id="KW-0963">Cytoplasm</keyword>
<keyword evidence="13" id="KW-1185">Reference proteome</keyword>
<dbReference type="InterPro" id="IPR017926">
    <property type="entry name" value="GATASE"/>
</dbReference>
<reference evidence="12 13" key="1">
    <citation type="submission" date="2022-01" db="EMBL/GenBank/DDBJ databases">
        <title>Alkalihalobacillus sp. EGI L200015, a novel bacterium isolated from a salt lake sediment.</title>
        <authorList>
            <person name="Gao L."/>
            <person name="Fang B.-Z."/>
            <person name="Li W.-J."/>
        </authorList>
    </citation>
    <scope>NUCLEOTIDE SEQUENCE [LARGE SCALE GENOMIC DNA]</scope>
    <source>
        <strain evidence="12 13">KCTC 12718</strain>
    </source>
</reference>
<dbReference type="EMBL" id="JAKIJS010000001">
    <property type="protein sequence ID" value="MCF6138691.1"/>
    <property type="molecule type" value="Genomic_DNA"/>
</dbReference>
<keyword evidence="7 10" id="KW-0456">Lyase</keyword>
<comment type="function">
    <text evidence="10">IGPS catalyzes the conversion of PRFAR and glutamine to IGP, AICAR and glutamate. The HisH subunit catalyzes the hydrolysis of glutamine to glutamate and ammonia as part of the synthesis of IGP and AICAR. The resulting ammonia molecule is channeled to the active site of HisF.</text>
</comment>
<dbReference type="EC" id="3.5.1.2" evidence="10"/>
<dbReference type="Gene3D" id="3.40.50.880">
    <property type="match status" value="1"/>
</dbReference>
<comment type="subcellular location">
    <subcellularLocation>
        <location evidence="10">Cytoplasm</location>
    </subcellularLocation>
</comment>
<evidence type="ECO:0000256" key="9">
    <source>
        <dbReference type="ARBA" id="ARBA00049534"/>
    </source>
</evidence>
<comment type="catalytic activity">
    <reaction evidence="8 10">
        <text>5-[(5-phospho-1-deoxy-D-ribulos-1-ylimino)methylamino]-1-(5-phospho-beta-D-ribosyl)imidazole-4-carboxamide + L-glutamine = D-erythro-1-(imidazol-4-yl)glycerol 3-phosphate + 5-amino-1-(5-phospho-beta-D-ribosyl)imidazole-4-carboxamide + L-glutamate + H(+)</text>
        <dbReference type="Rhea" id="RHEA:24793"/>
        <dbReference type="ChEBI" id="CHEBI:15378"/>
        <dbReference type="ChEBI" id="CHEBI:29985"/>
        <dbReference type="ChEBI" id="CHEBI:58278"/>
        <dbReference type="ChEBI" id="CHEBI:58359"/>
        <dbReference type="ChEBI" id="CHEBI:58475"/>
        <dbReference type="ChEBI" id="CHEBI:58525"/>
        <dbReference type="EC" id="4.3.2.10"/>
    </reaction>
</comment>
<feature type="active site" description="Nucleophile" evidence="10">
    <location>
        <position position="79"/>
    </location>
</feature>
<comment type="pathway">
    <text evidence="1 10">Amino-acid biosynthesis; L-histidine biosynthesis; L-histidine from 5-phospho-alpha-D-ribose 1-diphosphate: step 5/9.</text>
</comment>
<evidence type="ECO:0000313" key="13">
    <source>
        <dbReference type="Proteomes" id="UP001649381"/>
    </source>
</evidence>
<feature type="active site" evidence="10">
    <location>
        <position position="184"/>
    </location>
</feature>
<evidence type="ECO:0000256" key="7">
    <source>
        <dbReference type="ARBA" id="ARBA00023239"/>
    </source>
</evidence>
<proteinExistence type="inferred from homology"/>
<dbReference type="NCBIfam" id="TIGR01855">
    <property type="entry name" value="IMP_synth_hisH"/>
    <property type="match status" value="1"/>
</dbReference>
<gene>
    <name evidence="10 12" type="primary">hisH</name>
    <name evidence="12" type="ORF">L2716_13215</name>
</gene>
<feature type="active site" evidence="10">
    <location>
        <position position="182"/>
    </location>
</feature>
<keyword evidence="3 10" id="KW-0028">Amino-acid biosynthesis</keyword>
<dbReference type="SUPFAM" id="SSF52317">
    <property type="entry name" value="Class I glutamine amidotransferase-like"/>
    <property type="match status" value="1"/>
</dbReference>
<dbReference type="EC" id="4.3.2.10" evidence="10"/>
<dbReference type="Proteomes" id="UP001649381">
    <property type="component" value="Unassembled WGS sequence"/>
</dbReference>
<dbReference type="GO" id="GO:0016829">
    <property type="term" value="F:lyase activity"/>
    <property type="evidence" value="ECO:0007669"/>
    <property type="project" value="UniProtKB-KW"/>
</dbReference>
<evidence type="ECO:0000256" key="10">
    <source>
        <dbReference type="HAMAP-Rule" id="MF_00278"/>
    </source>
</evidence>
<evidence type="ECO:0000256" key="6">
    <source>
        <dbReference type="ARBA" id="ARBA00023102"/>
    </source>
</evidence>
<protein>
    <recommendedName>
        <fullName evidence="10">Imidazole glycerol phosphate synthase subunit HisH</fullName>
        <ecNumber evidence="10">4.3.2.10</ecNumber>
    </recommendedName>
    <alternativeName>
        <fullName evidence="10">IGP synthase glutaminase subunit</fullName>
        <ecNumber evidence="10">3.5.1.2</ecNumber>
    </alternativeName>
    <alternativeName>
        <fullName evidence="10">IGP synthase subunit HisH</fullName>
    </alternativeName>
    <alternativeName>
        <fullName evidence="10">ImGP synthase subunit HisH</fullName>
        <shortName evidence="10">IGPS subunit HisH</shortName>
    </alternativeName>
</protein>
<evidence type="ECO:0000256" key="5">
    <source>
        <dbReference type="ARBA" id="ARBA00022962"/>
    </source>
</evidence>